<proteinExistence type="predicted"/>
<protein>
    <submittedName>
        <fullName evidence="1">Uncharacterized protein</fullName>
    </submittedName>
</protein>
<reference evidence="1" key="1">
    <citation type="submission" date="2022-08" db="EMBL/GenBank/DDBJ databases">
        <title>Genome Sequence of Fusarium decemcellulare.</title>
        <authorList>
            <person name="Buettner E."/>
        </authorList>
    </citation>
    <scope>NUCLEOTIDE SEQUENCE</scope>
    <source>
        <strain evidence="1">Babe19</strain>
    </source>
</reference>
<accession>A0ACC1RS94</accession>
<sequence length="625" mass="69977">MSASMERLNVIDPEISSGTSIPFPRQEQQPKRPKPLRRWCEARRSISQSCKRAFQEAWHDLRSVKWHSQGLGCIAFVFIPGLVVMIISLSLLSGGVIGIDDNACLPDEKFSAVRKRFDWWAPKGFFLITIRMGEFDFAAAKLIDVAWDLIIGRVGQFPYGLSISWPSVISILRLLHQFVSKRGLASRAAMVFMIGAATLVLAFPTFAGSMSGYTLYSQAYVWTGDGYARFSKAIPVVYKIHNGDVIESSPGDPTVAGYDNLPRRWCEHWDPTLVEDDCSLQLAVSHYVQEYGFLSSWSEAERHRNDTYWNSTILSQGPLAVSPFYIPDYLNFYYNWFDIYNSTENASKASNKGHQDKMGLTYNVDGMTYNLTKLATWASCQSGDPGVSAEKYHWGFSFLQMFTMVILLLLWSIGIVFMGLRAHWTLILNEAPETSNGWKALLYFTEAMELELKRAGIDHTTLSDSQLNAEIQGVLQGGSISSKKPLEMGLYSLRKHGIPSTAREWGRRNRLWFLAVIACVPICIMQARIIGSPKSPVLAGTYGGYILVLAIMISSKKNLTVPRKVAWILFTCLVAFFIYLFVYLPYIAPGVLLGVALATGAGSTRRSLGVSPQYGKVGYQWLFAL</sequence>
<dbReference type="EMBL" id="JANRMS010001866">
    <property type="protein sequence ID" value="KAJ3525686.1"/>
    <property type="molecule type" value="Genomic_DNA"/>
</dbReference>
<gene>
    <name evidence="1" type="ORF">NM208_g11532</name>
</gene>
<comment type="caution">
    <text evidence="1">The sequence shown here is derived from an EMBL/GenBank/DDBJ whole genome shotgun (WGS) entry which is preliminary data.</text>
</comment>
<name>A0ACC1RS94_9HYPO</name>
<dbReference type="Proteomes" id="UP001148629">
    <property type="component" value="Unassembled WGS sequence"/>
</dbReference>
<evidence type="ECO:0000313" key="1">
    <source>
        <dbReference type="EMBL" id="KAJ3525686.1"/>
    </source>
</evidence>
<keyword evidence="2" id="KW-1185">Reference proteome</keyword>
<organism evidence="1 2">
    <name type="scientific">Fusarium decemcellulare</name>
    <dbReference type="NCBI Taxonomy" id="57161"/>
    <lineage>
        <taxon>Eukaryota</taxon>
        <taxon>Fungi</taxon>
        <taxon>Dikarya</taxon>
        <taxon>Ascomycota</taxon>
        <taxon>Pezizomycotina</taxon>
        <taxon>Sordariomycetes</taxon>
        <taxon>Hypocreomycetidae</taxon>
        <taxon>Hypocreales</taxon>
        <taxon>Nectriaceae</taxon>
        <taxon>Fusarium</taxon>
        <taxon>Fusarium decemcellulare species complex</taxon>
    </lineage>
</organism>
<evidence type="ECO:0000313" key="2">
    <source>
        <dbReference type="Proteomes" id="UP001148629"/>
    </source>
</evidence>